<protein>
    <submittedName>
        <fullName evidence="1">Uncharacterized protein</fullName>
    </submittedName>
</protein>
<dbReference type="EMBL" id="HACG01049875">
    <property type="protein sequence ID" value="CEK96740.1"/>
    <property type="molecule type" value="Transcribed_RNA"/>
</dbReference>
<reference evidence="1" key="1">
    <citation type="submission" date="2014-12" db="EMBL/GenBank/DDBJ databases">
        <title>Insight into the proteome of Arion vulgaris.</title>
        <authorList>
            <person name="Aradska J."/>
            <person name="Bulat T."/>
            <person name="Smidak R."/>
            <person name="Sarate P."/>
            <person name="Gangsoo J."/>
            <person name="Sialana F."/>
            <person name="Bilban M."/>
            <person name="Lubec G."/>
        </authorList>
    </citation>
    <scope>NUCLEOTIDE SEQUENCE</scope>
    <source>
        <tissue evidence="1">Skin</tissue>
    </source>
</reference>
<sequence>METEGRDIFVARTYAHQDAQHTHTYAYQDVQYTQTGTYEYQDVQDIFSFPPETGVTGAIK</sequence>
<dbReference type="AlphaFoldDB" id="A0A0B7BX16"/>
<evidence type="ECO:0000313" key="1">
    <source>
        <dbReference type="EMBL" id="CEK96740.1"/>
    </source>
</evidence>
<organism evidence="1">
    <name type="scientific">Arion vulgaris</name>
    <dbReference type="NCBI Taxonomy" id="1028688"/>
    <lineage>
        <taxon>Eukaryota</taxon>
        <taxon>Metazoa</taxon>
        <taxon>Spiralia</taxon>
        <taxon>Lophotrochozoa</taxon>
        <taxon>Mollusca</taxon>
        <taxon>Gastropoda</taxon>
        <taxon>Heterobranchia</taxon>
        <taxon>Euthyneura</taxon>
        <taxon>Panpulmonata</taxon>
        <taxon>Eupulmonata</taxon>
        <taxon>Stylommatophora</taxon>
        <taxon>Helicina</taxon>
        <taxon>Arionoidea</taxon>
        <taxon>Arionidae</taxon>
        <taxon>Arion</taxon>
    </lineage>
</organism>
<proteinExistence type="predicted"/>
<name>A0A0B7BX16_9EUPU</name>
<gene>
    <name evidence="1" type="primary">ORF213283</name>
</gene>
<accession>A0A0B7BX16</accession>